<dbReference type="Proteomes" id="UP001642360">
    <property type="component" value="Unassembled WGS sequence"/>
</dbReference>
<accession>A0ABC8R217</accession>
<organism evidence="1 2">
    <name type="scientific">Ilex paraguariensis</name>
    <name type="common">yerba mate</name>
    <dbReference type="NCBI Taxonomy" id="185542"/>
    <lineage>
        <taxon>Eukaryota</taxon>
        <taxon>Viridiplantae</taxon>
        <taxon>Streptophyta</taxon>
        <taxon>Embryophyta</taxon>
        <taxon>Tracheophyta</taxon>
        <taxon>Spermatophyta</taxon>
        <taxon>Magnoliopsida</taxon>
        <taxon>eudicotyledons</taxon>
        <taxon>Gunneridae</taxon>
        <taxon>Pentapetalae</taxon>
        <taxon>asterids</taxon>
        <taxon>campanulids</taxon>
        <taxon>Aquifoliales</taxon>
        <taxon>Aquifoliaceae</taxon>
        <taxon>Ilex</taxon>
    </lineage>
</organism>
<evidence type="ECO:0000313" key="1">
    <source>
        <dbReference type="EMBL" id="CAK9138757.1"/>
    </source>
</evidence>
<reference evidence="1 2" key="1">
    <citation type="submission" date="2024-02" db="EMBL/GenBank/DDBJ databases">
        <authorList>
            <person name="Vignale AGUSTIN F."/>
            <person name="Sosa J E."/>
            <person name="Modenutti C."/>
        </authorList>
    </citation>
    <scope>NUCLEOTIDE SEQUENCE [LARGE SCALE GENOMIC DNA]</scope>
</reference>
<keyword evidence="2" id="KW-1185">Reference proteome</keyword>
<evidence type="ECO:0000313" key="2">
    <source>
        <dbReference type="Proteomes" id="UP001642360"/>
    </source>
</evidence>
<protein>
    <submittedName>
        <fullName evidence="1">Uncharacterized protein</fullName>
    </submittedName>
</protein>
<name>A0ABC8R217_9AQUA</name>
<proteinExistence type="predicted"/>
<comment type="caution">
    <text evidence="1">The sequence shown here is derived from an EMBL/GenBank/DDBJ whole genome shotgun (WGS) entry which is preliminary data.</text>
</comment>
<dbReference type="AlphaFoldDB" id="A0ABC8R217"/>
<sequence length="89" mass="8959">AKGEPRTWRAPLSKGLGGMVGAHAWVSSVGHTAKAPSACVGEVGEEAQAGIEEAVQLLGELVVCAKGVLGLPVVGVVEVLRLGRASYLG</sequence>
<gene>
    <name evidence="1" type="ORF">ILEXP_LOCUS6110</name>
</gene>
<feature type="non-terminal residue" evidence="1">
    <location>
        <position position="1"/>
    </location>
</feature>
<dbReference type="EMBL" id="CAUOFW020000913">
    <property type="protein sequence ID" value="CAK9138757.1"/>
    <property type="molecule type" value="Genomic_DNA"/>
</dbReference>